<gene>
    <name evidence="3" type="ORF">EXIGLDRAFT_780697</name>
</gene>
<dbReference type="STRING" id="1314781.A0A165BHF4"/>
<dbReference type="AlphaFoldDB" id="A0A165BHF4"/>
<dbReference type="OrthoDB" id="3364132at2759"/>
<evidence type="ECO:0000256" key="1">
    <source>
        <dbReference type="SAM" id="MobiDB-lite"/>
    </source>
</evidence>
<keyword evidence="4" id="KW-1185">Reference proteome</keyword>
<dbReference type="PANTHER" id="PTHR36223:SF1">
    <property type="entry name" value="TRANSCRIPTION ELONGATION FACTOR EAF N-TERMINAL DOMAIN-CONTAINING PROTEIN"/>
    <property type="match status" value="1"/>
</dbReference>
<reference evidence="3 4" key="1">
    <citation type="journal article" date="2016" name="Mol. Biol. Evol.">
        <title>Comparative Genomics of Early-Diverging Mushroom-Forming Fungi Provides Insights into the Origins of Lignocellulose Decay Capabilities.</title>
        <authorList>
            <person name="Nagy L.G."/>
            <person name="Riley R."/>
            <person name="Tritt A."/>
            <person name="Adam C."/>
            <person name="Daum C."/>
            <person name="Floudas D."/>
            <person name="Sun H."/>
            <person name="Yadav J.S."/>
            <person name="Pangilinan J."/>
            <person name="Larsson K.H."/>
            <person name="Matsuura K."/>
            <person name="Barry K."/>
            <person name="Labutti K."/>
            <person name="Kuo R."/>
            <person name="Ohm R.A."/>
            <person name="Bhattacharya S.S."/>
            <person name="Shirouzu T."/>
            <person name="Yoshinaga Y."/>
            <person name="Martin F.M."/>
            <person name="Grigoriev I.V."/>
            <person name="Hibbett D.S."/>
        </authorList>
    </citation>
    <scope>NUCLEOTIDE SEQUENCE [LARGE SCALE GENOMIC DNA]</scope>
    <source>
        <strain evidence="3 4">HHB12029</strain>
    </source>
</reference>
<feature type="region of interest" description="Disordered" evidence="1">
    <location>
        <begin position="219"/>
        <end position="271"/>
    </location>
</feature>
<name>A0A165BHF4_EXIGL</name>
<dbReference type="InParanoid" id="A0A165BHF4"/>
<evidence type="ECO:0000313" key="4">
    <source>
        <dbReference type="Proteomes" id="UP000077266"/>
    </source>
</evidence>
<dbReference type="InterPro" id="IPR057678">
    <property type="entry name" value="DUF7918"/>
</dbReference>
<sequence length="319" mass="34465">MNQPTTSLVHRGFESWVTCDGAPLSVYGVEQHGNKVTCWIASEAGKEFAVHTKMVDRTVTLNVTSRVSVDGAYIEGHVLGTVQPCVAAASKVIGVPLGASSYQKLAFSTLSMSDEDSATKEGAVLATLGTIVVKITRCAVISRYAAPAVDTRVVPDHLKPGKLTVHERAKKLGGHHATLGAIQQVPPGNVASTKEIDPPGTSYVEFEFKYRPKNVLQAQDIIPLERQPTPVPLPEPAKRPRESSTLGNATNTERPVKKAKKPKDEPADEDAAALRARIRSLEARLEARGESVDVKPKIERIHGSRAFENDQVIDLTEDD</sequence>
<protein>
    <recommendedName>
        <fullName evidence="2">DUF7918 domain-containing protein</fullName>
    </recommendedName>
</protein>
<dbReference type="Pfam" id="PF25534">
    <property type="entry name" value="DUF7918"/>
    <property type="match status" value="1"/>
</dbReference>
<dbReference type="EMBL" id="KV426461">
    <property type="protein sequence ID" value="KZV80654.1"/>
    <property type="molecule type" value="Genomic_DNA"/>
</dbReference>
<proteinExistence type="predicted"/>
<dbReference type="PANTHER" id="PTHR36223">
    <property type="entry name" value="BETA-LACTAMASE-TYPE TRANSPEPTIDASE FOLD DOMAIN CONTAINING PROTEIN"/>
    <property type="match status" value="1"/>
</dbReference>
<evidence type="ECO:0000259" key="2">
    <source>
        <dbReference type="Pfam" id="PF25534"/>
    </source>
</evidence>
<dbReference type="Proteomes" id="UP000077266">
    <property type="component" value="Unassembled WGS sequence"/>
</dbReference>
<evidence type="ECO:0000313" key="3">
    <source>
        <dbReference type="EMBL" id="KZV80654.1"/>
    </source>
</evidence>
<feature type="compositionally biased region" description="Polar residues" evidence="1">
    <location>
        <begin position="243"/>
        <end position="253"/>
    </location>
</feature>
<organism evidence="3 4">
    <name type="scientific">Exidia glandulosa HHB12029</name>
    <dbReference type="NCBI Taxonomy" id="1314781"/>
    <lineage>
        <taxon>Eukaryota</taxon>
        <taxon>Fungi</taxon>
        <taxon>Dikarya</taxon>
        <taxon>Basidiomycota</taxon>
        <taxon>Agaricomycotina</taxon>
        <taxon>Agaricomycetes</taxon>
        <taxon>Auriculariales</taxon>
        <taxon>Exidiaceae</taxon>
        <taxon>Exidia</taxon>
    </lineage>
</organism>
<feature type="domain" description="DUF7918" evidence="2">
    <location>
        <begin position="16"/>
        <end position="223"/>
    </location>
</feature>
<accession>A0A165BHF4</accession>